<gene>
    <name evidence="1" type="ORF">DdX_13859</name>
</gene>
<sequence length="161" mass="17412">MIGNSGVLSFIKCPFGKDCERPYCHFSHERGTPTTQPVPVPASVKQPPIIVQESQAPPFIKQESTSSQGSLVISQEEPEYETASAGGYYGYLGSDSHSAQTAQYSQLPSGYSPTTSGPMYAQSSWMSPPRSSQQMPGFVGYGSTQNPFGSVFQVNLTFYAF</sequence>
<evidence type="ECO:0000313" key="2">
    <source>
        <dbReference type="Proteomes" id="UP001201812"/>
    </source>
</evidence>
<protein>
    <submittedName>
        <fullName evidence="1">Uncharacterized protein</fullName>
    </submittedName>
</protein>
<evidence type="ECO:0000313" key="1">
    <source>
        <dbReference type="EMBL" id="KAI1705101.1"/>
    </source>
</evidence>
<dbReference type="EMBL" id="JAKKPZ010000060">
    <property type="protein sequence ID" value="KAI1705101.1"/>
    <property type="molecule type" value="Genomic_DNA"/>
</dbReference>
<organism evidence="1 2">
    <name type="scientific">Ditylenchus destructor</name>
    <dbReference type="NCBI Taxonomy" id="166010"/>
    <lineage>
        <taxon>Eukaryota</taxon>
        <taxon>Metazoa</taxon>
        <taxon>Ecdysozoa</taxon>
        <taxon>Nematoda</taxon>
        <taxon>Chromadorea</taxon>
        <taxon>Rhabditida</taxon>
        <taxon>Tylenchina</taxon>
        <taxon>Tylenchomorpha</taxon>
        <taxon>Sphaerularioidea</taxon>
        <taxon>Anguinidae</taxon>
        <taxon>Anguininae</taxon>
        <taxon>Ditylenchus</taxon>
    </lineage>
</organism>
<proteinExistence type="predicted"/>
<reference evidence="1" key="1">
    <citation type="submission" date="2022-01" db="EMBL/GenBank/DDBJ databases">
        <title>Genome Sequence Resource for Two Populations of Ditylenchus destructor, the Migratory Endoparasitic Phytonematode.</title>
        <authorList>
            <person name="Zhang H."/>
            <person name="Lin R."/>
            <person name="Xie B."/>
        </authorList>
    </citation>
    <scope>NUCLEOTIDE SEQUENCE</scope>
    <source>
        <strain evidence="1">BazhouSP</strain>
    </source>
</reference>
<name>A0AAD4MT99_9BILA</name>
<comment type="caution">
    <text evidence="1">The sequence shown here is derived from an EMBL/GenBank/DDBJ whole genome shotgun (WGS) entry which is preliminary data.</text>
</comment>
<keyword evidence="2" id="KW-1185">Reference proteome</keyword>
<dbReference type="AlphaFoldDB" id="A0AAD4MT99"/>
<dbReference type="Proteomes" id="UP001201812">
    <property type="component" value="Unassembled WGS sequence"/>
</dbReference>
<accession>A0AAD4MT99</accession>